<dbReference type="AlphaFoldDB" id="A0A377CFZ3"/>
<accession>A0A377CFZ3</accession>
<reference evidence="2 3" key="1">
    <citation type="submission" date="2018-06" db="EMBL/GenBank/DDBJ databases">
        <authorList>
            <consortium name="Pathogen Informatics"/>
            <person name="Doyle S."/>
        </authorList>
    </citation>
    <scope>NUCLEOTIDE SEQUENCE [LARGE SCALE GENOMIC DNA]</scope>
    <source>
        <strain evidence="2 3">NCTC10429</strain>
    </source>
</reference>
<dbReference type="InterPro" id="IPR008928">
    <property type="entry name" value="6-hairpin_glycosidase_sf"/>
</dbReference>
<name>A0A377CFZ3_ECOLX</name>
<dbReference type="Pfam" id="PF07944">
    <property type="entry name" value="Beta-AFase-like_GH127_cat"/>
    <property type="match status" value="1"/>
</dbReference>
<protein>
    <submittedName>
        <fullName evidence="2">Uncharacterized protein conserved in bacteria</fullName>
    </submittedName>
</protein>
<gene>
    <name evidence="2" type="ORF">NCTC10429_03250</name>
</gene>
<feature type="domain" description="Non-reducing end beta-L-arabinofuranosidase-like GH127 catalytic" evidence="1">
    <location>
        <begin position="80"/>
        <end position="219"/>
    </location>
</feature>
<organism evidence="2 3">
    <name type="scientific">Escherichia coli</name>
    <dbReference type="NCBI Taxonomy" id="562"/>
    <lineage>
        <taxon>Bacteria</taxon>
        <taxon>Pseudomonadati</taxon>
        <taxon>Pseudomonadota</taxon>
        <taxon>Gammaproteobacteria</taxon>
        <taxon>Enterobacterales</taxon>
        <taxon>Enterobacteriaceae</taxon>
        <taxon>Escherichia</taxon>
    </lineage>
</organism>
<evidence type="ECO:0000259" key="1">
    <source>
        <dbReference type="Pfam" id="PF07944"/>
    </source>
</evidence>
<dbReference type="GO" id="GO:0005975">
    <property type="term" value="P:carbohydrate metabolic process"/>
    <property type="evidence" value="ECO:0007669"/>
    <property type="project" value="InterPro"/>
</dbReference>
<proteinExistence type="predicted"/>
<dbReference type="SUPFAM" id="SSF48208">
    <property type="entry name" value="Six-hairpin glycosidases"/>
    <property type="match status" value="1"/>
</dbReference>
<sequence length="260" mass="30174">MIFFNDIKPTGWLKNKIEWYMNGHIGELDKLVPHLITEHKIYGRDRITPLTVSAEDSVIKKQNNPDDNMMQYYWWDSETQSNWKDGYCRSAYLLDNNEWHEKASDLCLELIDTQDDDGYIGIYDSSLKFNCKAENGEFWAQATALRFVLGCYESTRNESLLTSLTQAAQCIMAGYPKETSHPFVVEHGFAGHSHGLTITDVFYRLYEITNNIEYLSYCLWLYEDYSAGCVSEQDLQYKNVIDPGYLLKVMAYIHMSILGH</sequence>
<dbReference type="Proteomes" id="UP000254088">
    <property type="component" value="Unassembled WGS sequence"/>
</dbReference>
<evidence type="ECO:0000313" key="2">
    <source>
        <dbReference type="EMBL" id="STL92492.1"/>
    </source>
</evidence>
<evidence type="ECO:0000313" key="3">
    <source>
        <dbReference type="Proteomes" id="UP000254088"/>
    </source>
</evidence>
<dbReference type="EMBL" id="UGEX01000001">
    <property type="protein sequence ID" value="STL92492.1"/>
    <property type="molecule type" value="Genomic_DNA"/>
</dbReference>
<dbReference type="InterPro" id="IPR012878">
    <property type="entry name" value="Beta-AFase-like_GH127_cat"/>
</dbReference>